<organism evidence="7">
    <name type="scientific">Tetraselmis sp. GSL018</name>
    <dbReference type="NCBI Taxonomy" id="582737"/>
    <lineage>
        <taxon>Eukaryota</taxon>
        <taxon>Viridiplantae</taxon>
        <taxon>Chlorophyta</taxon>
        <taxon>core chlorophytes</taxon>
        <taxon>Chlorodendrophyceae</taxon>
        <taxon>Chlorodendrales</taxon>
        <taxon>Chlorodendraceae</taxon>
        <taxon>Tetraselmis</taxon>
    </lineage>
</organism>
<dbReference type="InterPro" id="IPR036869">
    <property type="entry name" value="J_dom_sf"/>
</dbReference>
<evidence type="ECO:0000259" key="6">
    <source>
        <dbReference type="PROSITE" id="PS51074"/>
    </source>
</evidence>
<dbReference type="AlphaFoldDB" id="A0A061RZC3"/>
<protein>
    <submittedName>
        <fullName evidence="7">Diphthamide biosynthesis protein 4</fullName>
    </submittedName>
</protein>
<dbReference type="PROSITE" id="PS51074">
    <property type="entry name" value="DPH_MB"/>
    <property type="match status" value="1"/>
</dbReference>
<evidence type="ECO:0000256" key="2">
    <source>
        <dbReference type="ARBA" id="ARBA00022723"/>
    </source>
</evidence>
<dbReference type="PROSITE" id="PS00636">
    <property type="entry name" value="DNAJ_1"/>
    <property type="match status" value="1"/>
</dbReference>
<dbReference type="Gene3D" id="3.10.660.10">
    <property type="entry name" value="DPH Zinc finger"/>
    <property type="match status" value="1"/>
</dbReference>
<evidence type="ECO:0000256" key="1">
    <source>
        <dbReference type="ARBA" id="ARBA00006169"/>
    </source>
</evidence>
<dbReference type="Pfam" id="PF00226">
    <property type="entry name" value="DnaJ"/>
    <property type="match status" value="1"/>
</dbReference>
<reference evidence="7" key="1">
    <citation type="submission" date="2014-05" db="EMBL/GenBank/DDBJ databases">
        <title>The transcriptome of the halophilic microalga Tetraselmis sp. GSL018 isolated from the Great Salt Lake, Utah.</title>
        <authorList>
            <person name="Jinkerson R.E."/>
            <person name="D'Adamo S."/>
            <person name="Posewitz M.C."/>
        </authorList>
    </citation>
    <scope>NUCLEOTIDE SEQUENCE</scope>
    <source>
        <strain evidence="7">GSL018</strain>
    </source>
</reference>
<feature type="domain" description="DPH-type MB" evidence="6">
    <location>
        <begin position="90"/>
        <end position="151"/>
    </location>
</feature>
<dbReference type="InterPro" id="IPR018253">
    <property type="entry name" value="DnaJ_domain_CS"/>
</dbReference>
<dbReference type="EMBL" id="GBEZ01009498">
    <property type="protein sequence ID" value="JAC76094.1"/>
    <property type="molecule type" value="Transcribed_RNA"/>
</dbReference>
<dbReference type="InterPro" id="IPR036671">
    <property type="entry name" value="DPH_MB_sf"/>
</dbReference>
<dbReference type="PRINTS" id="PR00625">
    <property type="entry name" value="JDOMAIN"/>
</dbReference>
<sequence>MYNSETTHYDVLGVPHTANQSEIRSAYKAAVLTYHPDRQGGNMSNDKLQSQRGLTFEMIQSAWEELKDAQKRREYDLGLSLKQTANNTPVSEEVSKEEMEVSNIDGEVWYSYPCRCGAAFEIPHNEIPGASPASVLVGCGSCSLFIRVVAESGG</sequence>
<dbReference type="SUPFAM" id="SSF46565">
    <property type="entry name" value="Chaperone J-domain"/>
    <property type="match status" value="1"/>
</dbReference>
<dbReference type="PROSITE" id="PS50076">
    <property type="entry name" value="DNAJ_2"/>
    <property type="match status" value="1"/>
</dbReference>
<dbReference type="InterPro" id="IPR001623">
    <property type="entry name" value="DnaJ_domain"/>
</dbReference>
<dbReference type="SUPFAM" id="SSF144217">
    <property type="entry name" value="CSL zinc finger"/>
    <property type="match status" value="1"/>
</dbReference>
<dbReference type="PANTHER" id="PTHR45255">
    <property type="entry name" value="DNAJ HOMOLOG SUBFAMILY C MEMBER 24"/>
    <property type="match status" value="1"/>
</dbReference>
<comment type="similarity">
    <text evidence="1">Belongs to the DPH4 family.</text>
</comment>
<dbReference type="Gene3D" id="1.10.287.110">
    <property type="entry name" value="DnaJ domain"/>
    <property type="match status" value="1"/>
</dbReference>
<feature type="domain" description="J" evidence="5">
    <location>
        <begin position="7"/>
        <end position="79"/>
    </location>
</feature>
<dbReference type="CDD" id="cd06257">
    <property type="entry name" value="DnaJ"/>
    <property type="match status" value="1"/>
</dbReference>
<dbReference type="Pfam" id="PF05207">
    <property type="entry name" value="Zn_ribbon_CSL"/>
    <property type="match status" value="1"/>
</dbReference>
<name>A0A061RZC3_9CHLO</name>
<dbReference type="GO" id="GO:0001671">
    <property type="term" value="F:ATPase activator activity"/>
    <property type="evidence" value="ECO:0007669"/>
    <property type="project" value="TreeGrafter"/>
</dbReference>
<dbReference type="SMART" id="SM00271">
    <property type="entry name" value="DnaJ"/>
    <property type="match status" value="1"/>
</dbReference>
<keyword evidence="2" id="KW-0479">Metal-binding</keyword>
<accession>A0A061RZC3</accession>
<evidence type="ECO:0000256" key="3">
    <source>
        <dbReference type="ARBA" id="ARBA00022833"/>
    </source>
</evidence>
<dbReference type="GO" id="GO:0008198">
    <property type="term" value="F:ferrous iron binding"/>
    <property type="evidence" value="ECO:0007669"/>
    <property type="project" value="TreeGrafter"/>
</dbReference>
<proteinExistence type="inferred from homology"/>
<evidence type="ECO:0000313" key="7">
    <source>
        <dbReference type="EMBL" id="JAC76094.1"/>
    </source>
</evidence>
<gene>
    <name evidence="7" type="primary">DPH4</name>
    <name evidence="7" type="ORF">TSPGSL018_21187</name>
</gene>
<keyword evidence="3" id="KW-0862">Zinc</keyword>
<evidence type="ECO:0000259" key="5">
    <source>
        <dbReference type="PROSITE" id="PS50076"/>
    </source>
</evidence>
<dbReference type="PANTHER" id="PTHR45255:SF1">
    <property type="entry name" value="DNAJ HOMOLOG SUBFAMILY C MEMBER 24"/>
    <property type="match status" value="1"/>
</dbReference>
<dbReference type="InterPro" id="IPR007872">
    <property type="entry name" value="DPH_MB_dom"/>
</dbReference>
<keyword evidence="4" id="KW-0408">Iron</keyword>
<evidence type="ECO:0000256" key="4">
    <source>
        <dbReference type="ARBA" id="ARBA00023004"/>
    </source>
</evidence>